<keyword evidence="4" id="KW-0689">Ribosomal protein</keyword>
<gene>
    <name evidence="4" type="ORF">SAMN05216200_101234</name>
</gene>
<dbReference type="InterPro" id="IPR016181">
    <property type="entry name" value="Acyl_CoA_acyltransferase"/>
</dbReference>
<evidence type="ECO:0000259" key="3">
    <source>
        <dbReference type="PROSITE" id="PS51186"/>
    </source>
</evidence>
<dbReference type="STRING" id="1189325.SAMN04488119_102284"/>
<dbReference type="GO" id="GO:0005840">
    <property type="term" value="C:ribosome"/>
    <property type="evidence" value="ECO:0007669"/>
    <property type="project" value="UniProtKB-KW"/>
</dbReference>
<dbReference type="Pfam" id="PF00583">
    <property type="entry name" value="Acetyltransf_1"/>
    <property type="match status" value="1"/>
</dbReference>
<dbReference type="InterPro" id="IPR050832">
    <property type="entry name" value="Bact_Acetyltransf"/>
</dbReference>
<dbReference type="EMBL" id="FRDL01000001">
    <property type="protein sequence ID" value="SHN50568.1"/>
    <property type="molecule type" value="Genomic_DNA"/>
</dbReference>
<name>A0A1M7RWR0_9RHOB</name>
<evidence type="ECO:0000313" key="4">
    <source>
        <dbReference type="EMBL" id="SHN50568.1"/>
    </source>
</evidence>
<sequence length="180" mass="19248">MSGPGPGRGAPRVEAGRRADGADCARIEHACARMFLDSPHPEAAAEGPAPAAAFADCAEAGRLLVARIGGRVAGFLVWEVERDSLHVCELDVDPAFQRRGVARALIAALARRARAMDRAALTLTTYADVPWNAPVYARLGFAPIPPEEWTPECRADLAALRRAGLDASARIAMRRDLEAR</sequence>
<dbReference type="GO" id="GO:0016747">
    <property type="term" value="F:acyltransferase activity, transferring groups other than amino-acyl groups"/>
    <property type="evidence" value="ECO:0007669"/>
    <property type="project" value="InterPro"/>
</dbReference>
<dbReference type="RefSeq" id="WP_072745816.1">
    <property type="nucleotide sequence ID" value="NZ_FOHL01000002.1"/>
</dbReference>
<keyword evidence="4" id="KW-0687">Ribonucleoprotein</keyword>
<evidence type="ECO:0000256" key="1">
    <source>
        <dbReference type="ARBA" id="ARBA00022679"/>
    </source>
</evidence>
<dbReference type="PROSITE" id="PS51186">
    <property type="entry name" value="GNAT"/>
    <property type="match status" value="1"/>
</dbReference>
<dbReference type="AlphaFoldDB" id="A0A1M7RWR0"/>
<dbReference type="SUPFAM" id="SSF55729">
    <property type="entry name" value="Acyl-CoA N-acyltransferases (Nat)"/>
    <property type="match status" value="1"/>
</dbReference>
<dbReference type="PANTHER" id="PTHR43877">
    <property type="entry name" value="AMINOALKYLPHOSPHONATE N-ACETYLTRANSFERASE-RELATED-RELATED"/>
    <property type="match status" value="1"/>
</dbReference>
<dbReference type="InterPro" id="IPR000182">
    <property type="entry name" value="GNAT_dom"/>
</dbReference>
<keyword evidence="5" id="KW-1185">Reference proteome</keyword>
<dbReference type="CDD" id="cd04301">
    <property type="entry name" value="NAT_SF"/>
    <property type="match status" value="1"/>
</dbReference>
<feature type="domain" description="N-acetyltransferase" evidence="3">
    <location>
        <begin position="11"/>
        <end position="163"/>
    </location>
</feature>
<keyword evidence="2" id="KW-0012">Acyltransferase</keyword>
<protein>
    <submittedName>
        <fullName evidence="4">Ribosomal protein S18 acetylase RimI</fullName>
    </submittedName>
</protein>
<evidence type="ECO:0000256" key="2">
    <source>
        <dbReference type="ARBA" id="ARBA00023315"/>
    </source>
</evidence>
<dbReference type="Gene3D" id="3.40.630.30">
    <property type="match status" value="1"/>
</dbReference>
<dbReference type="OrthoDB" id="572496at2"/>
<dbReference type="Proteomes" id="UP000184066">
    <property type="component" value="Unassembled WGS sequence"/>
</dbReference>
<accession>A0A1M7RWR0</accession>
<keyword evidence="1" id="KW-0808">Transferase</keyword>
<organism evidence="4 5">
    <name type="scientific">Oceanicella actignis</name>
    <dbReference type="NCBI Taxonomy" id="1189325"/>
    <lineage>
        <taxon>Bacteria</taxon>
        <taxon>Pseudomonadati</taxon>
        <taxon>Pseudomonadota</taxon>
        <taxon>Alphaproteobacteria</taxon>
        <taxon>Rhodobacterales</taxon>
        <taxon>Paracoccaceae</taxon>
        <taxon>Oceanicella</taxon>
    </lineage>
</organism>
<reference evidence="4 5" key="1">
    <citation type="submission" date="2016-12" db="EMBL/GenBank/DDBJ databases">
        <authorList>
            <person name="Song W.-J."/>
            <person name="Kurnit D.M."/>
        </authorList>
    </citation>
    <scope>NUCLEOTIDE SEQUENCE [LARGE SCALE GENOMIC DNA]</scope>
    <source>
        <strain evidence="4 5">CGMCC 1.10808</strain>
    </source>
</reference>
<proteinExistence type="predicted"/>
<evidence type="ECO:0000313" key="5">
    <source>
        <dbReference type="Proteomes" id="UP000184066"/>
    </source>
</evidence>